<dbReference type="PANTHER" id="PTHR14939">
    <property type="entry name" value="F-BOX ONLY PROTEIN 22"/>
    <property type="match status" value="1"/>
</dbReference>
<feature type="domain" description="FIST C-domain" evidence="1">
    <location>
        <begin position="285"/>
        <end position="428"/>
    </location>
</feature>
<dbReference type="RefSeq" id="XP_013789549.1">
    <property type="nucleotide sequence ID" value="XM_013934095.2"/>
</dbReference>
<sequence>MEGKELNDEKTDLHEVELFLKNKATCCTEENIGQVLSTNYVIVERILNWLAGLDLNSCAQVCKLWNNVSKTIKSRRHNLYWMFQVSTHSDDDDDIMDAHINSADHKQVYACVSNSEVGAHFHSILKEASAEPKLGLIFCNDRFFFKPHHYFVDFNVRSTHRHRKKKKPEKKEESKVHQSQRMKYNKPVMNFLAKNFPPSCYLLGCAVPGIVGTPVNYSAPVEAETCPGFSGVFLPDIPGVYVHPFTVTEDEQFLASFDKRSKNQVPMKDVSQIIGISNDTEVKCLLLFVREVLEDKSPVHTLIEHYLVKQERNIAIGGAVVPELGFPYSVKNKSRVIAGGVAFSGENVLAASVLIEEHVNSISDLEAKLRKLKTCSIPEKKCVAFMFACCGRGTFFYQRSNVEAEIFHKVFPKVPLFGLFGNGELGINYFPKKTSKKRNINSTPTGVSGISWLHTYTTVFVLLSFEN</sequence>
<dbReference type="Pfam" id="PF00646">
    <property type="entry name" value="F-box"/>
    <property type="match status" value="1"/>
</dbReference>
<evidence type="ECO:0000313" key="2">
    <source>
        <dbReference type="Proteomes" id="UP000694941"/>
    </source>
</evidence>
<dbReference type="GeneID" id="106473416"/>
<dbReference type="Proteomes" id="UP000694941">
    <property type="component" value="Unplaced"/>
</dbReference>
<dbReference type="SUPFAM" id="SSF81383">
    <property type="entry name" value="F-box domain"/>
    <property type="match status" value="1"/>
</dbReference>
<gene>
    <name evidence="3" type="primary">LOC106473416</name>
</gene>
<dbReference type="InterPro" id="IPR036047">
    <property type="entry name" value="F-box-like_dom_sf"/>
</dbReference>
<keyword evidence="2" id="KW-1185">Reference proteome</keyword>
<name>A0ABM1BVM1_LIMPO</name>
<evidence type="ECO:0000259" key="1">
    <source>
        <dbReference type="SMART" id="SM01204"/>
    </source>
</evidence>
<dbReference type="PANTHER" id="PTHR14939:SF5">
    <property type="entry name" value="F-BOX ONLY PROTEIN 22"/>
    <property type="match status" value="1"/>
</dbReference>
<reference evidence="3" key="1">
    <citation type="submission" date="2025-08" db="UniProtKB">
        <authorList>
            <consortium name="RefSeq"/>
        </authorList>
    </citation>
    <scope>IDENTIFICATION</scope>
    <source>
        <tissue evidence="3">Muscle</tissue>
    </source>
</reference>
<dbReference type="Pfam" id="PF10442">
    <property type="entry name" value="FIST_C"/>
    <property type="match status" value="1"/>
</dbReference>
<dbReference type="SMART" id="SM01204">
    <property type="entry name" value="FIST_C"/>
    <property type="match status" value="1"/>
</dbReference>
<organism evidence="2 3">
    <name type="scientific">Limulus polyphemus</name>
    <name type="common">Atlantic horseshoe crab</name>
    <dbReference type="NCBI Taxonomy" id="6850"/>
    <lineage>
        <taxon>Eukaryota</taxon>
        <taxon>Metazoa</taxon>
        <taxon>Ecdysozoa</taxon>
        <taxon>Arthropoda</taxon>
        <taxon>Chelicerata</taxon>
        <taxon>Merostomata</taxon>
        <taxon>Xiphosura</taxon>
        <taxon>Limulidae</taxon>
        <taxon>Limulus</taxon>
    </lineage>
</organism>
<accession>A0ABM1BVM1</accession>
<dbReference type="InterPro" id="IPR001810">
    <property type="entry name" value="F-box_dom"/>
</dbReference>
<protein>
    <submittedName>
        <fullName evidence="3">F-box only protein 22-like isoform X1</fullName>
    </submittedName>
</protein>
<proteinExistence type="predicted"/>
<evidence type="ECO:0000313" key="3">
    <source>
        <dbReference type="RefSeq" id="XP_013789549.1"/>
    </source>
</evidence>
<dbReference type="InterPro" id="IPR019494">
    <property type="entry name" value="FIST_C"/>
</dbReference>